<evidence type="ECO:0000259" key="1">
    <source>
        <dbReference type="Pfam" id="PF14216"/>
    </source>
</evidence>
<dbReference type="KEGG" id="meso:BSQ44_08555"/>
<keyword evidence="3" id="KW-1185">Reference proteome</keyword>
<dbReference type="OrthoDB" id="3483205at2"/>
<dbReference type="Proteomes" id="UP000182840">
    <property type="component" value="Chromosome"/>
</dbReference>
<dbReference type="EMBL" id="CP018171">
    <property type="protein sequence ID" value="APH71411.1"/>
    <property type="molecule type" value="Genomic_DNA"/>
</dbReference>
<dbReference type="Pfam" id="PF14216">
    <property type="entry name" value="DUF4326"/>
    <property type="match status" value="1"/>
</dbReference>
<sequence>MTTPVRLRLSRKAGFSLQDHSRAVNGLPAVHVARRSKWGNPHVALPVWYHAGIAGRPPFDAVTKADADREGAAIAVALFRQRLEAALAGMHGDFVSESLAELRGKNLACWCKPGAPCHADVLLELANPGWKPPVCEAAP</sequence>
<organism evidence="2 3">
    <name type="scientific">Aquibium oceanicum</name>
    <dbReference type="NCBI Taxonomy" id="1670800"/>
    <lineage>
        <taxon>Bacteria</taxon>
        <taxon>Pseudomonadati</taxon>
        <taxon>Pseudomonadota</taxon>
        <taxon>Alphaproteobacteria</taxon>
        <taxon>Hyphomicrobiales</taxon>
        <taxon>Phyllobacteriaceae</taxon>
        <taxon>Aquibium</taxon>
    </lineage>
</organism>
<dbReference type="AlphaFoldDB" id="A0A1L3SPX5"/>
<protein>
    <recommendedName>
        <fullName evidence="1">DUF4326 domain-containing protein</fullName>
    </recommendedName>
</protein>
<reference evidence="3" key="1">
    <citation type="submission" date="2016-11" db="EMBL/GenBank/DDBJ databases">
        <title>Mesorhizobium oceanicum sp. nov., isolated from deep seawater in South China Sea.</title>
        <authorList>
            <person name="Fu G.-Y."/>
        </authorList>
    </citation>
    <scope>NUCLEOTIDE SEQUENCE [LARGE SCALE GENOMIC DNA]</scope>
    <source>
        <strain evidence="3">B7</strain>
    </source>
</reference>
<dbReference type="RefSeq" id="WP_072603039.1">
    <property type="nucleotide sequence ID" value="NZ_CP018171.1"/>
</dbReference>
<name>A0A1L3SPX5_9HYPH</name>
<feature type="domain" description="DUF4326" evidence="1">
    <location>
        <begin position="28"/>
        <end position="124"/>
    </location>
</feature>
<proteinExistence type="predicted"/>
<dbReference type="InterPro" id="IPR025475">
    <property type="entry name" value="DUF4326"/>
</dbReference>
<accession>A0A1L3SPX5</accession>
<dbReference type="STRING" id="1670800.BSQ44_08555"/>
<evidence type="ECO:0000313" key="2">
    <source>
        <dbReference type="EMBL" id="APH71411.1"/>
    </source>
</evidence>
<gene>
    <name evidence="2" type="ORF">BSQ44_08555</name>
</gene>
<evidence type="ECO:0000313" key="3">
    <source>
        <dbReference type="Proteomes" id="UP000182840"/>
    </source>
</evidence>